<proteinExistence type="predicted"/>
<sequence>MRDVDFSYRMFMKVVVFRFRLLAFRGACGEPPLRFAPLGVSPAPRSRRTRKATTALHRTKKM</sequence>
<dbReference type="STRING" id="255247.ABE41_015900"/>
<dbReference type="AlphaFoldDB" id="A0A1B1Z7V2"/>
<feature type="compositionally biased region" description="Basic residues" evidence="1">
    <location>
        <begin position="45"/>
        <end position="62"/>
    </location>
</feature>
<accession>A0A1B1Z7V2</accession>
<evidence type="ECO:0000313" key="3">
    <source>
        <dbReference type="Proteomes" id="UP000077412"/>
    </source>
</evidence>
<evidence type="ECO:0000313" key="2">
    <source>
        <dbReference type="EMBL" id="ANX13494.1"/>
    </source>
</evidence>
<protein>
    <submittedName>
        <fullName evidence="2">Uncharacterized protein</fullName>
    </submittedName>
</protein>
<gene>
    <name evidence="2" type="ORF">ABE41_015900</name>
</gene>
<reference evidence="2 3" key="1">
    <citation type="submission" date="2016-08" db="EMBL/GenBank/DDBJ databases">
        <title>Complete genome sequence of Fictibacillus arsenicus G25-54, a strain with toxicity to nematodes and a potential arsenic-resistance activity.</title>
        <authorList>
            <person name="Zheng Z."/>
        </authorList>
    </citation>
    <scope>NUCLEOTIDE SEQUENCE [LARGE SCALE GENOMIC DNA]</scope>
    <source>
        <strain evidence="2 3">G25-54</strain>
    </source>
</reference>
<evidence type="ECO:0000256" key="1">
    <source>
        <dbReference type="SAM" id="MobiDB-lite"/>
    </source>
</evidence>
<dbReference type="KEGG" id="far:ABE41_015900"/>
<name>A0A1B1Z7V2_9BACL</name>
<feature type="region of interest" description="Disordered" evidence="1">
    <location>
        <begin position="40"/>
        <end position="62"/>
    </location>
</feature>
<dbReference type="EMBL" id="CP016761">
    <property type="protein sequence ID" value="ANX13494.1"/>
    <property type="molecule type" value="Genomic_DNA"/>
</dbReference>
<dbReference type="Proteomes" id="UP000077412">
    <property type="component" value="Chromosome"/>
</dbReference>
<keyword evidence="3" id="KW-1185">Reference proteome</keyword>
<organism evidence="2 3">
    <name type="scientific">Fictibacillus arsenicus</name>
    <dbReference type="NCBI Taxonomy" id="255247"/>
    <lineage>
        <taxon>Bacteria</taxon>
        <taxon>Bacillati</taxon>
        <taxon>Bacillota</taxon>
        <taxon>Bacilli</taxon>
        <taxon>Bacillales</taxon>
        <taxon>Fictibacillaceae</taxon>
        <taxon>Fictibacillus</taxon>
    </lineage>
</organism>